<reference evidence="1" key="1">
    <citation type="submission" date="2023-07" db="EMBL/GenBank/DDBJ databases">
        <title>Black Yeasts Isolated from many extreme environments.</title>
        <authorList>
            <person name="Coleine C."/>
            <person name="Stajich J.E."/>
            <person name="Selbmann L."/>
        </authorList>
    </citation>
    <scope>NUCLEOTIDE SEQUENCE</scope>
    <source>
        <strain evidence="1">CCFEE 5714</strain>
    </source>
</reference>
<proteinExistence type="predicted"/>
<accession>A0ACC3NEM2</accession>
<evidence type="ECO:0000313" key="1">
    <source>
        <dbReference type="EMBL" id="KAK3715279.1"/>
    </source>
</evidence>
<dbReference type="EMBL" id="JAUTXU010000050">
    <property type="protein sequence ID" value="KAK3715279.1"/>
    <property type="molecule type" value="Genomic_DNA"/>
</dbReference>
<comment type="caution">
    <text evidence="1">The sequence shown here is derived from an EMBL/GenBank/DDBJ whole genome shotgun (WGS) entry which is preliminary data.</text>
</comment>
<sequence>MAPKKQAKSSDSQTKESISRSDSQSLDASQDVDYASKINEAVKVKNESAKEKRRECKKTILADHNARVEKLHSNIEQCVQKHDEEIRAIRRPKVQQLVELVNQKRELEVRVDKCQAEIEQAYLSTAQQLQVAFDGRVEEMNG</sequence>
<protein>
    <submittedName>
        <fullName evidence="1">Uncharacterized protein</fullName>
    </submittedName>
</protein>
<gene>
    <name evidence="1" type="ORF">LTR37_007246</name>
</gene>
<name>A0ACC3NEM2_9PEZI</name>
<organism evidence="1 2">
    <name type="scientific">Vermiconidia calcicola</name>
    <dbReference type="NCBI Taxonomy" id="1690605"/>
    <lineage>
        <taxon>Eukaryota</taxon>
        <taxon>Fungi</taxon>
        <taxon>Dikarya</taxon>
        <taxon>Ascomycota</taxon>
        <taxon>Pezizomycotina</taxon>
        <taxon>Dothideomycetes</taxon>
        <taxon>Dothideomycetidae</taxon>
        <taxon>Mycosphaerellales</taxon>
        <taxon>Extremaceae</taxon>
        <taxon>Vermiconidia</taxon>
    </lineage>
</organism>
<dbReference type="Proteomes" id="UP001281147">
    <property type="component" value="Unassembled WGS sequence"/>
</dbReference>
<keyword evidence="2" id="KW-1185">Reference proteome</keyword>
<evidence type="ECO:0000313" key="2">
    <source>
        <dbReference type="Proteomes" id="UP001281147"/>
    </source>
</evidence>